<reference evidence="3" key="1">
    <citation type="journal article" date="2012" name="Science">
        <title>The Paleozoic origin of enzymatic lignin decomposition reconstructed from 31 fungal genomes.</title>
        <authorList>
            <person name="Floudas D."/>
            <person name="Binder M."/>
            <person name="Riley R."/>
            <person name="Barry K."/>
            <person name="Blanchette R.A."/>
            <person name="Henrissat B."/>
            <person name="Martinez A.T."/>
            <person name="Otillar R."/>
            <person name="Spatafora J.W."/>
            <person name="Yadav J.S."/>
            <person name="Aerts A."/>
            <person name="Benoit I."/>
            <person name="Boyd A."/>
            <person name="Carlson A."/>
            <person name="Copeland A."/>
            <person name="Coutinho P.M."/>
            <person name="de Vries R.P."/>
            <person name="Ferreira P."/>
            <person name="Findley K."/>
            <person name="Foster B."/>
            <person name="Gaskell J."/>
            <person name="Glotzer D."/>
            <person name="Gorecki P."/>
            <person name="Heitman J."/>
            <person name="Hesse C."/>
            <person name="Hori C."/>
            <person name="Igarashi K."/>
            <person name="Jurgens J.A."/>
            <person name="Kallen N."/>
            <person name="Kersten P."/>
            <person name="Kohler A."/>
            <person name="Kuees U."/>
            <person name="Kumar T.K.A."/>
            <person name="Kuo A."/>
            <person name="LaButti K."/>
            <person name="Larrondo L.F."/>
            <person name="Lindquist E."/>
            <person name="Ling A."/>
            <person name="Lombard V."/>
            <person name="Lucas S."/>
            <person name="Lundell T."/>
            <person name="Martin R."/>
            <person name="McLaughlin D.J."/>
            <person name="Morgenstern I."/>
            <person name="Morin E."/>
            <person name="Murat C."/>
            <person name="Nagy L.G."/>
            <person name="Nolan M."/>
            <person name="Ohm R.A."/>
            <person name="Patyshakuliyeva A."/>
            <person name="Rokas A."/>
            <person name="Ruiz-Duenas F.J."/>
            <person name="Sabat G."/>
            <person name="Salamov A."/>
            <person name="Samejima M."/>
            <person name="Schmutz J."/>
            <person name="Slot J.C."/>
            <person name="St John F."/>
            <person name="Stenlid J."/>
            <person name="Sun H."/>
            <person name="Sun S."/>
            <person name="Syed K."/>
            <person name="Tsang A."/>
            <person name="Wiebenga A."/>
            <person name="Young D."/>
            <person name="Pisabarro A."/>
            <person name="Eastwood D.C."/>
            <person name="Martin F."/>
            <person name="Cullen D."/>
            <person name="Grigoriev I.V."/>
            <person name="Hibbett D.S."/>
        </authorList>
    </citation>
    <scope>NUCLEOTIDE SEQUENCE [LARGE SCALE GENOMIC DNA]</scope>
    <source>
        <strain evidence="3">RWD-64-598 SS2</strain>
    </source>
</reference>
<name>A0A5M3MC04_CONPW</name>
<sequence length="184" mass="19675">MKSFAALSFLASVAALVGAQRINGPVEFVCEDLQVLSTSYIGDASQVKAQTVHCANLERRSNLVKSKRAAPTNVCGAACTTNCFTPSGGGPNPNDCQVIADALLYDSQNTGNLFNITIGTPVYMQYATCETFFVNQASVNQTYCRDDWSTVTEYVADNCQSTQNAHGGNCVADDGSWFIQIQAS</sequence>
<dbReference type="OMA" id="DCAPANN"/>
<keyword evidence="1" id="KW-0732">Signal</keyword>
<feature type="chain" id="PRO_5024301071" evidence="1">
    <location>
        <begin position="20"/>
        <end position="184"/>
    </location>
</feature>
<dbReference type="OrthoDB" id="3226519at2759"/>
<dbReference type="EMBL" id="JH711585">
    <property type="protein sequence ID" value="EIW76546.1"/>
    <property type="molecule type" value="Genomic_DNA"/>
</dbReference>
<keyword evidence="3" id="KW-1185">Reference proteome</keyword>
<evidence type="ECO:0000313" key="3">
    <source>
        <dbReference type="Proteomes" id="UP000053558"/>
    </source>
</evidence>
<dbReference type="AlphaFoldDB" id="A0A5M3MC04"/>
<gene>
    <name evidence="2" type="ORF">CONPUDRAFT_76192</name>
</gene>
<dbReference type="Proteomes" id="UP000053558">
    <property type="component" value="Unassembled WGS sequence"/>
</dbReference>
<protein>
    <submittedName>
        <fullName evidence="2">Uncharacterized protein</fullName>
    </submittedName>
</protein>
<proteinExistence type="predicted"/>
<dbReference type="GeneID" id="19209469"/>
<feature type="signal peptide" evidence="1">
    <location>
        <begin position="1"/>
        <end position="19"/>
    </location>
</feature>
<organism evidence="2 3">
    <name type="scientific">Coniophora puteana (strain RWD-64-598)</name>
    <name type="common">Brown rot fungus</name>
    <dbReference type="NCBI Taxonomy" id="741705"/>
    <lineage>
        <taxon>Eukaryota</taxon>
        <taxon>Fungi</taxon>
        <taxon>Dikarya</taxon>
        <taxon>Basidiomycota</taxon>
        <taxon>Agaricomycotina</taxon>
        <taxon>Agaricomycetes</taxon>
        <taxon>Agaricomycetidae</taxon>
        <taxon>Boletales</taxon>
        <taxon>Coniophorineae</taxon>
        <taxon>Coniophoraceae</taxon>
        <taxon>Coniophora</taxon>
    </lineage>
</organism>
<accession>A0A5M3MC04</accession>
<evidence type="ECO:0000313" key="2">
    <source>
        <dbReference type="EMBL" id="EIW76546.1"/>
    </source>
</evidence>
<evidence type="ECO:0000256" key="1">
    <source>
        <dbReference type="SAM" id="SignalP"/>
    </source>
</evidence>
<comment type="caution">
    <text evidence="2">The sequence shown here is derived from an EMBL/GenBank/DDBJ whole genome shotgun (WGS) entry which is preliminary data.</text>
</comment>
<dbReference type="KEGG" id="cput:CONPUDRAFT_76192"/>
<dbReference type="RefSeq" id="XP_007772908.1">
    <property type="nucleotide sequence ID" value="XM_007774718.1"/>
</dbReference>